<dbReference type="STRING" id="284590.Q6CTI8"/>
<dbReference type="FunFam" id="1.10.10.970:FF:000002">
    <property type="entry name" value="Tpt1p"/>
    <property type="match status" value="1"/>
</dbReference>
<dbReference type="FunCoup" id="Q6CTI8">
    <property type="interactions" value="236"/>
</dbReference>
<evidence type="ECO:0000313" key="7">
    <source>
        <dbReference type="EMBL" id="CAH01602.1"/>
    </source>
</evidence>
<dbReference type="Pfam" id="PF01885">
    <property type="entry name" value="PTS_2-RNA"/>
    <property type="match status" value="1"/>
</dbReference>
<evidence type="ECO:0000256" key="6">
    <source>
        <dbReference type="ARBA" id="ARBA00047949"/>
    </source>
</evidence>
<gene>
    <name evidence="7" type="ORF">KLLA0_C12397g</name>
</gene>
<dbReference type="GO" id="GO:0000215">
    <property type="term" value="F:tRNA 2'-phosphotransferase activity"/>
    <property type="evidence" value="ECO:0007669"/>
    <property type="project" value="UniProtKB-EC"/>
</dbReference>
<dbReference type="EC" id="2.7.1.160" evidence="3"/>
<dbReference type="eggNOG" id="KOG2278">
    <property type="taxonomic scope" value="Eukaryota"/>
</dbReference>
<protein>
    <recommendedName>
        <fullName evidence="3">2'-phosphotransferase</fullName>
        <ecNumber evidence="3">2.7.1.160</ecNumber>
    </recommendedName>
</protein>
<dbReference type="InterPro" id="IPR042081">
    <property type="entry name" value="RNA_2'-PTrans_C"/>
</dbReference>
<dbReference type="Gene3D" id="3.20.170.30">
    <property type="match status" value="1"/>
</dbReference>
<name>Q6CTI8_KLULA</name>
<dbReference type="KEGG" id="kla:KLLA0_C12397g"/>
<dbReference type="AlphaFoldDB" id="Q6CTI8"/>
<dbReference type="SUPFAM" id="SSF56399">
    <property type="entry name" value="ADP-ribosylation"/>
    <property type="match status" value="1"/>
</dbReference>
<keyword evidence="5" id="KW-0520">NAD</keyword>
<dbReference type="OMA" id="RHGASQM"/>
<dbReference type="PANTHER" id="PTHR12684">
    <property type="entry name" value="PUTATIVE PHOSPHOTRANSFERASE"/>
    <property type="match status" value="1"/>
</dbReference>
<dbReference type="InterPro" id="IPR042080">
    <property type="entry name" value="RNA_2'-PTrans_N"/>
</dbReference>
<sequence>MNTSHSQEPKDRSVKISKALAYLLRHGAVKENLPIDSDGYIALDRILQHNRLKSLKATSTEIQHIVASNDKQRFHIKTDPNTGIMYVCATQGHTLKQIAPSQHVLKPITNIEQLSSKLVHGTNVSNCISILHSGFIKKMSRNHVHLSPGITGKDTDVISGMRSSSNVYIHIKRIQEMLDSLNLVKSLNNVYLTSQDIPLKFIDFIQVRKGRSAASSEQLQQLKKLATEMKVPIEII</sequence>
<dbReference type="EMBL" id="CR382123">
    <property type="protein sequence ID" value="CAH01602.1"/>
    <property type="molecule type" value="Genomic_DNA"/>
</dbReference>
<dbReference type="InterPro" id="IPR002745">
    <property type="entry name" value="Ptrans_KptA/Tpt1"/>
</dbReference>
<reference evidence="7 8" key="1">
    <citation type="journal article" date="2004" name="Nature">
        <title>Genome evolution in yeasts.</title>
        <authorList>
            <consortium name="Genolevures"/>
            <person name="Dujon B."/>
            <person name="Sherman D."/>
            <person name="Fischer G."/>
            <person name="Durrens P."/>
            <person name="Casaregola S."/>
            <person name="Lafontaine I."/>
            <person name="de Montigny J."/>
            <person name="Marck C."/>
            <person name="Neuveglise C."/>
            <person name="Talla E."/>
            <person name="Goffard N."/>
            <person name="Frangeul L."/>
            <person name="Aigle M."/>
            <person name="Anthouard V."/>
            <person name="Babour A."/>
            <person name="Barbe V."/>
            <person name="Barnay S."/>
            <person name="Blanchin S."/>
            <person name="Beckerich J.M."/>
            <person name="Beyne E."/>
            <person name="Bleykasten C."/>
            <person name="Boisrame A."/>
            <person name="Boyer J."/>
            <person name="Cattolico L."/>
            <person name="Confanioleri F."/>
            <person name="de Daruvar A."/>
            <person name="Despons L."/>
            <person name="Fabre E."/>
            <person name="Fairhead C."/>
            <person name="Ferry-Dumazet H."/>
            <person name="Groppi A."/>
            <person name="Hantraye F."/>
            <person name="Hennequin C."/>
            <person name="Jauniaux N."/>
            <person name="Joyet P."/>
            <person name="Kachouri R."/>
            <person name="Kerrest A."/>
            <person name="Koszul R."/>
            <person name="Lemaire M."/>
            <person name="Lesur I."/>
            <person name="Ma L."/>
            <person name="Muller H."/>
            <person name="Nicaud J.M."/>
            <person name="Nikolski M."/>
            <person name="Oztas S."/>
            <person name="Ozier-Kalogeropoulos O."/>
            <person name="Pellenz S."/>
            <person name="Potier S."/>
            <person name="Richard G.F."/>
            <person name="Straub M.L."/>
            <person name="Suleau A."/>
            <person name="Swennene D."/>
            <person name="Tekaia F."/>
            <person name="Wesolowski-Louvel M."/>
            <person name="Westhof E."/>
            <person name="Wirth B."/>
            <person name="Zeniou-Meyer M."/>
            <person name="Zivanovic I."/>
            <person name="Bolotin-Fukuhara M."/>
            <person name="Thierry A."/>
            <person name="Bouchier C."/>
            <person name="Caudron B."/>
            <person name="Scarpelli C."/>
            <person name="Gaillardin C."/>
            <person name="Weissenbach J."/>
            <person name="Wincker P."/>
            <person name="Souciet J.L."/>
        </authorList>
    </citation>
    <scope>NUCLEOTIDE SEQUENCE [LARGE SCALE GENOMIC DNA]</scope>
    <source>
        <strain evidence="8">ATCC 8585 / CBS 2359 / DSM 70799 / NBRC 1267 / NRRL Y-1140 / WM37</strain>
    </source>
</reference>
<dbReference type="PANTHER" id="PTHR12684:SF2">
    <property type="entry name" value="TRNA 2'-PHOSPHOTRANSFERASE 1"/>
    <property type="match status" value="1"/>
</dbReference>
<keyword evidence="8" id="KW-1185">Reference proteome</keyword>
<evidence type="ECO:0000313" key="8">
    <source>
        <dbReference type="Proteomes" id="UP000000598"/>
    </source>
</evidence>
<evidence type="ECO:0000256" key="3">
    <source>
        <dbReference type="ARBA" id="ARBA00012007"/>
    </source>
</evidence>
<dbReference type="PaxDb" id="284590-Q6CTI8"/>
<dbReference type="GO" id="GO:0006388">
    <property type="term" value="P:tRNA splicing, via endonucleolytic cleavage and ligation"/>
    <property type="evidence" value="ECO:0007669"/>
    <property type="project" value="TreeGrafter"/>
</dbReference>
<evidence type="ECO:0000256" key="1">
    <source>
        <dbReference type="ARBA" id="ARBA00003343"/>
    </source>
</evidence>
<dbReference type="HOGENOM" id="CLU_052998_1_1_1"/>
<dbReference type="InParanoid" id="Q6CTI8"/>
<organism evidence="7 8">
    <name type="scientific">Kluyveromyces lactis (strain ATCC 8585 / CBS 2359 / DSM 70799 / NBRC 1267 / NRRL Y-1140 / WM37)</name>
    <name type="common">Yeast</name>
    <name type="synonym">Candida sphaerica</name>
    <dbReference type="NCBI Taxonomy" id="284590"/>
    <lineage>
        <taxon>Eukaryota</taxon>
        <taxon>Fungi</taxon>
        <taxon>Dikarya</taxon>
        <taxon>Ascomycota</taxon>
        <taxon>Saccharomycotina</taxon>
        <taxon>Saccharomycetes</taxon>
        <taxon>Saccharomycetales</taxon>
        <taxon>Saccharomycetaceae</taxon>
        <taxon>Kluyveromyces</taxon>
    </lineage>
</organism>
<accession>Q6CTI8</accession>
<comment type="similarity">
    <text evidence="2">Belongs to the KptA/TPT1 family.</text>
</comment>
<comment type="function">
    <text evidence="1">Catalyzes the last step of tRNA splicing, the transfer of the splice junction 2'-phosphate from ligated tRNA to NAD to produce ADP-ribose 1''-2'' cyclic phosphate.</text>
</comment>
<evidence type="ECO:0000256" key="2">
    <source>
        <dbReference type="ARBA" id="ARBA00009836"/>
    </source>
</evidence>
<keyword evidence="4" id="KW-0808">Transferase</keyword>
<proteinExistence type="inferred from homology"/>
<comment type="catalytic activity">
    <reaction evidence="6">
        <text>2'-phospho-[ligated tRNA] + NAD(+) = mature tRNA + ADP-alpha-D-ribose 1'',2''-cyclic phosphate + nicotinamide</text>
        <dbReference type="Rhea" id="RHEA:23324"/>
        <dbReference type="Rhea" id="RHEA-COMP:11106"/>
        <dbReference type="Rhea" id="RHEA-COMP:11107"/>
        <dbReference type="ChEBI" id="CHEBI:17154"/>
        <dbReference type="ChEBI" id="CHEBI:57540"/>
        <dbReference type="ChEBI" id="CHEBI:76596"/>
        <dbReference type="ChEBI" id="CHEBI:82883"/>
        <dbReference type="ChEBI" id="CHEBI:85027"/>
        <dbReference type="EC" id="2.7.1.160"/>
    </reaction>
</comment>
<evidence type="ECO:0000256" key="4">
    <source>
        <dbReference type="ARBA" id="ARBA00022679"/>
    </source>
</evidence>
<dbReference type="Proteomes" id="UP000000598">
    <property type="component" value="Chromosome C"/>
</dbReference>
<dbReference type="Gene3D" id="1.10.10.970">
    <property type="entry name" value="RNA 2'-phosphotransferase, Tpt1/KptA family, N-terminal domain"/>
    <property type="match status" value="1"/>
</dbReference>
<evidence type="ECO:0000256" key="5">
    <source>
        <dbReference type="ARBA" id="ARBA00023027"/>
    </source>
</evidence>